<dbReference type="GO" id="GO:0007018">
    <property type="term" value="P:microtubule-based movement"/>
    <property type="evidence" value="ECO:0007669"/>
    <property type="project" value="InterPro"/>
</dbReference>
<dbReference type="EMBL" id="LSYS01008581">
    <property type="protein sequence ID" value="OPJ68434.1"/>
    <property type="molecule type" value="Genomic_DNA"/>
</dbReference>
<evidence type="ECO:0000256" key="12">
    <source>
        <dbReference type="ARBA" id="ARBA00023212"/>
    </source>
</evidence>
<dbReference type="Pfam" id="PF25007">
    <property type="entry name" value="DYH2-5-8_CC"/>
    <property type="match status" value="1"/>
</dbReference>
<dbReference type="GO" id="GO:0051959">
    <property type="term" value="F:dynein light intermediate chain binding"/>
    <property type="evidence" value="ECO:0007669"/>
    <property type="project" value="InterPro"/>
</dbReference>
<dbReference type="GO" id="GO:0005874">
    <property type="term" value="C:microtubule"/>
    <property type="evidence" value="ECO:0007669"/>
    <property type="project" value="UniProtKB-KW"/>
</dbReference>
<dbReference type="InterPro" id="IPR042228">
    <property type="entry name" value="Dynein_linker_3"/>
</dbReference>
<keyword evidence="4" id="KW-0493">Microtubule</keyword>
<evidence type="ECO:0000259" key="17">
    <source>
        <dbReference type="Pfam" id="PF12774"/>
    </source>
</evidence>
<keyword evidence="9" id="KW-0175">Coiled coil</keyword>
<feature type="domain" description="Dynein heavy chain tail" evidence="15">
    <location>
        <begin position="601"/>
        <end position="839"/>
    </location>
</feature>
<dbReference type="PANTHER" id="PTHR46532:SF13">
    <property type="entry name" value="CYTOPLASMIC DYNEIN 1 HEAVY CHAIN 1"/>
    <property type="match status" value="1"/>
</dbReference>
<feature type="compositionally biased region" description="Polar residues" evidence="14">
    <location>
        <begin position="44"/>
        <end position="57"/>
    </location>
</feature>
<proteinExistence type="inferred from homology"/>
<feature type="region of interest" description="Disordered" evidence="14">
    <location>
        <begin position="38"/>
        <end position="101"/>
    </location>
</feature>
<evidence type="ECO:0000256" key="6">
    <source>
        <dbReference type="ARBA" id="ARBA00022741"/>
    </source>
</evidence>
<evidence type="ECO:0000256" key="13">
    <source>
        <dbReference type="ARBA" id="ARBA00023273"/>
    </source>
</evidence>
<dbReference type="STRING" id="372326.A0A1V4J8S3"/>
<evidence type="ECO:0000256" key="14">
    <source>
        <dbReference type="SAM" id="MobiDB-lite"/>
    </source>
</evidence>
<evidence type="ECO:0000256" key="11">
    <source>
        <dbReference type="ARBA" id="ARBA00023175"/>
    </source>
</evidence>
<dbReference type="OrthoDB" id="286107at2759"/>
<keyword evidence="6" id="KW-0547">Nucleotide-binding</keyword>
<dbReference type="FunFam" id="3.40.50.300:FF:000044">
    <property type="entry name" value="Dynein heavy chain 5, axonemal"/>
    <property type="match status" value="1"/>
</dbReference>
<dbReference type="InterPro" id="IPR042222">
    <property type="entry name" value="Dynein_2_N"/>
</dbReference>
<comment type="similarity">
    <text evidence="2">Belongs to the dynein heavy chain family.</text>
</comment>
<feature type="domain" description="Dynein heavy chain AAA module D4" evidence="18">
    <location>
        <begin position="2876"/>
        <end position="3027"/>
    </location>
</feature>
<evidence type="ECO:0000256" key="10">
    <source>
        <dbReference type="ARBA" id="ARBA00023069"/>
    </source>
</evidence>
<evidence type="ECO:0000256" key="1">
    <source>
        <dbReference type="ARBA" id="ARBA00004430"/>
    </source>
</evidence>
<dbReference type="Pfam" id="PF17852">
    <property type="entry name" value="Dynein_AAA_lid"/>
    <property type="match status" value="1"/>
</dbReference>
<evidence type="ECO:0000256" key="7">
    <source>
        <dbReference type="ARBA" id="ARBA00022840"/>
    </source>
</evidence>
<evidence type="ECO:0000259" key="15">
    <source>
        <dbReference type="Pfam" id="PF08385"/>
    </source>
</evidence>
<organism evidence="22 23">
    <name type="scientific">Patagioenas fasciata monilis</name>
    <dbReference type="NCBI Taxonomy" id="372326"/>
    <lineage>
        <taxon>Eukaryota</taxon>
        <taxon>Metazoa</taxon>
        <taxon>Chordata</taxon>
        <taxon>Craniata</taxon>
        <taxon>Vertebrata</taxon>
        <taxon>Euteleostomi</taxon>
        <taxon>Archelosauria</taxon>
        <taxon>Archosauria</taxon>
        <taxon>Dinosauria</taxon>
        <taxon>Saurischia</taxon>
        <taxon>Theropoda</taxon>
        <taxon>Coelurosauria</taxon>
        <taxon>Aves</taxon>
        <taxon>Neognathae</taxon>
        <taxon>Neoaves</taxon>
        <taxon>Columbimorphae</taxon>
        <taxon>Columbiformes</taxon>
        <taxon>Columbidae</taxon>
        <taxon>Patagioenas</taxon>
    </lineage>
</organism>
<sequence>MVLSATGELSCEKELNLSLDALIFLCVKMEEAVGGETELGGRVESSSSPHHFAQQESEQLRGMQLSSKPDTDLCPPLIAIKKDTGSKHRRREGDLKTRGTELGSAVTGSPLTAILPTTGKKSIVLSSETRKELAKQAKVTKEERRAWIDKRHKYLIARLADGIGLSEQQVEEAIVSDDKFQLIEQFFASGGFKKLLFFYQDVLQQKLNASLKSDGSTNSSIQKKLFITMGSTENFTGTCAFFLRTSDKVITASNISQEVNFGVFDCANGNILQGLEFFLSQIMIPALKSQQNWGAVKEGLKNSQIQDFLYSVDKFVGTLSSSRQNIEDKIQLTKVDIDIYISNLQNPSDYITAGSNTEVTEKLEEVIMIWIKQIRQVLVESEQMRREAGDVGPSAELEYWKTRMSSFNSLLDEIKSTRVKKIISILQAARSKTLKQWKELDGNITIAANDAKDNMRYLYTLDKFFGPLAKASPVTMMEHVPSLMNTVCMIYCTSPYYNTSEHMTSLLLKITNQMINTCKTYLCEGVSKIWDLDSENYIFGKFDTFCKRLEKISDMSNMMESLLKLQCIKIEGIEEISTHYQTIATNTKSKQYDVLDHRKKETEQMLGLLMKLEQIGENHIDLDEKYTIVLQQYSQDLEFVRKLYQEQKENPPIPRNIPPVTGKIMWAQQLYRKIDHPMTFLKKKTTLLKTQEMKKVIKSYNQMAAVLLEFELIYHRAWCRFADRARNALCASLLVRHPETKELLVNLDPVVLEVLYETKYLKKMNFDVPDVVLGLWADEEQIKRHQMELQNLLMDYKERVNGIPVILKAVMKPFIGQVEDALTPGLVQLSWTSLNINKFIKSVYSTLRKLDYAVKEAADTLECRIERILEDMSNTALISLPEDEPTDVLSFLEQTEKLAISAAHKLSQQSQQVECCVYELVDILQHTLKADDGRALEDSYTCTQLDMKQKTRCQECLSCSYYNLMGQLCQKNTDSLVRCMKISLESLRHRLRVDDSRYQMTKFVETQRAPLFKAEIQLAIPNVVLRPSLEDIQSAVNKAVNIILSIAKDIPLWKFAYLHHKQQQMEQAVAVELGDESKFTRMVALKPLDKQIIEHKDVNKVVIQLNTVILSLKTEASDLLNSFSEFSSIWNKQLEMQIRELPSHCVLESVDIATESLKIALTQECRSRQRTFGLALNKKSATDMDEIYSFIENVSKRLNRPIRDLDDVRGAMEALKEIRENEIRIDMTVGPIEESYAVLHKYSLLFQDGNTERVDGLAYAWKNLNTQALQVEDLLLKVQPDMKTDLLSGVQNFQIDTAEFYKDYDEKGPSVENVPPHEASDRLQIFQARFDELWRKYISLSAGEELFGLPITAYPELHKIKRELSLLQKLYSLYNSVTVNVDGYNEMLWRDLNIEKINNELLDFQKRIRKLPKALKEWQAFQDLKKKVDDFTESCPLLEMMANKAMTSRHWERIAQVTGHHFDVDSENFSLKNIMDASLLKYKEDIEDICISAVKEKDIEAKLKHVIGEWSTHAFSFGQFKTRGELLLKGSDILEKIALVEDSLMILGSLMSNRYNAPFKSTIQQWVQKLTNTAEIIENWITVQNLWIYLEAVFVGGDIAKQLPQEARRFQNIDKSWQRIMQRAHEISNIVQCCVGDETLAQLLPHLLEQLEICQKSLTGYLEKKRLLFPRFFFVSDPALLEILGQASDSHTIQAHLLSLFDNVNRVGFHEKNYDQILFFESQEGEQVNIIEPILAQGNVEFWLGQLLNGIRKTIHTIIRQASMAINDAGFKLHDFQAMFPAQIGLLGIQMIWTRDAENALNSTKTDKKVMHTTNQKFLELLNDLIDMTTHNLTRMERTKYETLITIHVHQKDIFDDLVRMNIKSPSDFEWQKQSRFYFLEDLDKCIIQITDVEFTYCNEYLGCTDRLVITPLTDRCYITLAQALGMSMGGAPAGPAGTGKTETTKDMGKCLGKYVVVFNCSDQMDYRGLGRIYKGLAQSGAWGCFDEFNRIELPVLSVAAQQIYIVLQCKKNKKPQFIFTDGDVVDMDREFGIFLTMNPGYAGRQELPENLKIQFRTVAMMVPDRSIIMRVKLASAGFRDNQVLSRKFYTLYKLCEEQLSKQVHYDFGLRNILSVLRTLGAVKRSNPKEPEKTVVMRVLRDMNLSKLVDEDEPLFMSLINDLFPGITLDKAGYPELQSAIQKQAEKAGLIHHPPWILKLIQLYETQKVRHGMMTLGPTGAGKTKCINILMKAMTDCGAPHKEMRMNPKAITASQMFGTLDVATNDWTDGIFSTLWRKTLKAKKGEHIWIVLDGPVDAIWIENLNSVLDDNKTLTLANGDRIPMSPSCKIIFEPHSIDNASPATVSRNGMVFMSSSVLDWKPILRAWLQTLPVTYSDVLWNCFNAVFQDVIDFVFSAVTPKMPILECMYIKQAIDLLQGLLSDRNEKQLSEEHIARLFVFAVMWSAGALLEPDDRLKMELFLRKHSAVKELPPVKGEETMFEFVINACGQWEHWSKKVSEYIYPKDSVPEYASILVPNVDSVRTEFLMHTIMRQGKAVLLIGEQGTAKTVMIKDYTSKYDPDVHLTKCLNFSSATLPHMFQRSIESYIDKRMGTTYGPPSGKKMTVFIDDINMPVINEWGDQITNEIVRQLMEQKGFYNLEKPGEFTNVVDIQFVAAMIHPGGGRNDIPQRLKRQFTIYNCTLPSSSSVDKIFRTIAEGYFCEQRGFPAEVCKLASALVSTTRKVWQTTKTKMLPTPAKFHYIFNLRDLSRIWQGILTVTSEVCQSISVLVALFQHECRRVIADRFINQSDKDWFEDMMKKIASAEHGQKLFEDQSTELYFVDFLRDVPEATGDEPDDAELKAPKIYEPIPSLDYLAERLQMFMQQYNETIRGSKMDLVFFKDAIIHLIKISRIIRTPQGNALLVGVGGSGKQSLTRLASYIAGYETFQITLTRTYATNNLLDDLKILYRTAGQKGKGIVFIFTDNEIRDESFLEYMNNVLTSGEVSNLFARDEIGEITQDLIPAMKKEYPRRSPTGENLYNYFLAQAVPWTGSSAGLKMLL</sequence>
<reference evidence="22 23" key="1">
    <citation type="submission" date="2016-02" db="EMBL/GenBank/DDBJ databases">
        <title>Band-tailed pigeon sequencing and assembly.</title>
        <authorList>
            <person name="Soares A.E."/>
            <person name="Novak B.J."/>
            <person name="Rice E.S."/>
            <person name="O'Connell B."/>
            <person name="Chang D."/>
            <person name="Weber S."/>
            <person name="Shapiro B."/>
        </authorList>
    </citation>
    <scope>NUCLEOTIDE SEQUENCE [LARGE SCALE GENOMIC DNA]</scope>
    <source>
        <strain evidence="22">BTP2013</strain>
        <tissue evidence="22">Blood</tissue>
    </source>
</reference>
<keyword evidence="23" id="KW-1185">Reference proteome</keyword>
<feature type="domain" description="Dynein axonemal heavy chain 2/5/8 coiled-coil" evidence="21">
    <location>
        <begin position="1176"/>
        <end position="1284"/>
    </location>
</feature>
<feature type="domain" description="Dynein heavy chain linker" evidence="16">
    <location>
        <begin position="1357"/>
        <end position="1762"/>
    </location>
</feature>
<dbReference type="SUPFAM" id="SSF52540">
    <property type="entry name" value="P-loop containing nucleoside triphosphate hydrolases"/>
    <property type="match status" value="4"/>
</dbReference>
<dbReference type="Gene3D" id="3.40.50.300">
    <property type="entry name" value="P-loop containing nucleotide triphosphate hydrolases"/>
    <property type="match status" value="3"/>
</dbReference>
<evidence type="ECO:0000256" key="8">
    <source>
        <dbReference type="ARBA" id="ARBA00023017"/>
    </source>
</evidence>
<dbReference type="InterPro" id="IPR013602">
    <property type="entry name" value="Dynein_heavy_linker"/>
</dbReference>
<protein>
    <submittedName>
        <fullName evidence="22">Dynein heavy chain 5, axonemal-like</fullName>
    </submittedName>
</protein>
<dbReference type="Pfam" id="PF08385">
    <property type="entry name" value="DHC_N1"/>
    <property type="match status" value="2"/>
</dbReference>
<evidence type="ECO:0000259" key="19">
    <source>
        <dbReference type="Pfam" id="PF17852"/>
    </source>
</evidence>
<dbReference type="Gene3D" id="1.10.8.710">
    <property type="match status" value="1"/>
</dbReference>
<dbReference type="FunFam" id="1.10.287.2620:FF:000003">
    <property type="entry name" value="Dynein, axonemal, heavy chain 5"/>
    <property type="match status" value="1"/>
</dbReference>
<evidence type="ECO:0000256" key="4">
    <source>
        <dbReference type="ARBA" id="ARBA00022701"/>
    </source>
</evidence>
<dbReference type="Pfam" id="PF17857">
    <property type="entry name" value="AAA_lid_1"/>
    <property type="match status" value="1"/>
</dbReference>
<dbReference type="PANTHER" id="PTHR46532">
    <property type="entry name" value="MALE FERTILITY FACTOR KL5"/>
    <property type="match status" value="1"/>
</dbReference>
<keyword evidence="7" id="KW-0067">ATP-binding</keyword>
<dbReference type="Gene3D" id="3.20.180.20">
    <property type="entry name" value="Dynein heavy chain, N-terminal domain 2"/>
    <property type="match status" value="1"/>
</dbReference>
<evidence type="ECO:0000256" key="5">
    <source>
        <dbReference type="ARBA" id="ARBA00022737"/>
    </source>
</evidence>
<dbReference type="InterPro" id="IPR056759">
    <property type="entry name" value="DYH2-5-8_CC"/>
</dbReference>
<evidence type="ECO:0000256" key="2">
    <source>
        <dbReference type="ARBA" id="ARBA00008887"/>
    </source>
</evidence>
<dbReference type="GO" id="GO:0045505">
    <property type="term" value="F:dynein intermediate chain binding"/>
    <property type="evidence" value="ECO:0007669"/>
    <property type="project" value="InterPro"/>
</dbReference>
<keyword evidence="5" id="KW-0677">Repeat</keyword>
<dbReference type="InterPro" id="IPR013594">
    <property type="entry name" value="Dynein_heavy_tail"/>
</dbReference>
<gene>
    <name evidence="22" type="ORF">AV530_006076</name>
</gene>
<keyword evidence="13" id="KW-0966">Cell projection</keyword>
<evidence type="ECO:0000313" key="22">
    <source>
        <dbReference type="EMBL" id="OPJ68434.1"/>
    </source>
</evidence>
<dbReference type="Gene3D" id="1.20.58.1120">
    <property type="match status" value="1"/>
</dbReference>
<feature type="domain" description="Dynein heavy chain AAA 5 extension" evidence="19">
    <location>
        <begin position="2381"/>
        <end position="2495"/>
    </location>
</feature>
<dbReference type="Proteomes" id="UP000190648">
    <property type="component" value="Unassembled WGS sequence"/>
</dbReference>
<dbReference type="Pfam" id="PF12774">
    <property type="entry name" value="AAA_6"/>
    <property type="match status" value="1"/>
</dbReference>
<dbReference type="InterPro" id="IPR041466">
    <property type="entry name" value="Dynein_AAA5_ext"/>
</dbReference>
<evidence type="ECO:0000259" key="21">
    <source>
        <dbReference type="Pfam" id="PF25007"/>
    </source>
</evidence>
<dbReference type="FunFam" id="1.10.8.710:FF:000003">
    <property type="entry name" value="Dynein axonemal heavy chain 5"/>
    <property type="match status" value="1"/>
</dbReference>
<dbReference type="FunFam" id="1.20.58.1120:FF:000004">
    <property type="entry name" value="Dynein axonemal heavy chain 5"/>
    <property type="match status" value="1"/>
</dbReference>
<dbReference type="InterPro" id="IPR043157">
    <property type="entry name" value="Dynein_AAA1S"/>
</dbReference>
<feature type="domain" description="Dynein heavy chain tail" evidence="15">
    <location>
        <begin position="361"/>
        <end position="530"/>
    </location>
</feature>
<evidence type="ECO:0000259" key="18">
    <source>
        <dbReference type="Pfam" id="PF12780"/>
    </source>
</evidence>
<dbReference type="Gene3D" id="1.10.287.2620">
    <property type="match status" value="1"/>
</dbReference>
<keyword evidence="3" id="KW-0963">Cytoplasm</keyword>
<dbReference type="FunFam" id="3.40.50.300:FF:000543">
    <property type="entry name" value="Dynein axonemal heavy chain 5"/>
    <property type="match status" value="1"/>
</dbReference>
<dbReference type="InterPro" id="IPR024317">
    <property type="entry name" value="Dynein_heavy_chain_D4_dom"/>
</dbReference>
<evidence type="ECO:0000256" key="9">
    <source>
        <dbReference type="ARBA" id="ARBA00023054"/>
    </source>
</evidence>
<evidence type="ECO:0000259" key="20">
    <source>
        <dbReference type="Pfam" id="PF17857"/>
    </source>
</evidence>
<dbReference type="InterPro" id="IPR027417">
    <property type="entry name" value="P-loop_NTPase"/>
</dbReference>
<feature type="domain" description="Dynein heavy chain hydrolytic ATP-binding dynein motor region" evidence="17">
    <location>
        <begin position="1897"/>
        <end position="2224"/>
    </location>
</feature>
<dbReference type="FunFam" id="1.20.140.100:FF:000003">
    <property type="entry name" value="Dynein, axonemal, heavy chain 5"/>
    <property type="match status" value="1"/>
</dbReference>
<dbReference type="Pfam" id="PF12780">
    <property type="entry name" value="AAA_8"/>
    <property type="match status" value="1"/>
</dbReference>
<evidence type="ECO:0000256" key="3">
    <source>
        <dbReference type="ARBA" id="ARBA00022490"/>
    </source>
</evidence>
<feature type="domain" description="Dynein heavy chain 3 AAA+ lid" evidence="20">
    <location>
        <begin position="2722"/>
        <end position="2820"/>
    </location>
</feature>
<feature type="compositionally biased region" description="Basic and acidic residues" evidence="14">
    <location>
        <begin position="80"/>
        <end position="99"/>
    </location>
</feature>
<accession>A0A1V4J8S3</accession>
<dbReference type="Gene3D" id="1.10.472.130">
    <property type="match status" value="1"/>
</dbReference>
<evidence type="ECO:0000313" key="23">
    <source>
        <dbReference type="Proteomes" id="UP000190648"/>
    </source>
</evidence>
<keyword evidence="10" id="KW-0969">Cilium</keyword>
<dbReference type="GO" id="GO:0005858">
    <property type="term" value="C:axonemal dynein complex"/>
    <property type="evidence" value="ECO:0007669"/>
    <property type="project" value="TreeGrafter"/>
</dbReference>
<keyword evidence="11" id="KW-0505">Motor protein</keyword>
<dbReference type="FunFam" id="1.10.472.130:FF:000009">
    <property type="entry name" value="Dynein heavy chain 5, axonemal"/>
    <property type="match status" value="1"/>
</dbReference>
<dbReference type="FunFam" id="1.20.920.30:FF:000004">
    <property type="entry name" value="Dynein axonemal heavy chain 5"/>
    <property type="match status" value="1"/>
</dbReference>
<dbReference type="Pfam" id="PF12775">
    <property type="entry name" value="AAA_7"/>
    <property type="match status" value="1"/>
</dbReference>
<dbReference type="InterPro" id="IPR026983">
    <property type="entry name" value="DHC"/>
</dbReference>
<dbReference type="Pfam" id="PF08393">
    <property type="entry name" value="DHC_N2"/>
    <property type="match status" value="1"/>
</dbReference>
<dbReference type="InterPro" id="IPR035699">
    <property type="entry name" value="AAA_6"/>
</dbReference>
<keyword evidence="12" id="KW-0206">Cytoskeleton</keyword>
<dbReference type="Gene3D" id="1.20.920.30">
    <property type="match status" value="1"/>
</dbReference>
<dbReference type="GO" id="GO:0031514">
    <property type="term" value="C:motile cilium"/>
    <property type="evidence" value="ECO:0007669"/>
    <property type="project" value="UniProtKB-ARBA"/>
</dbReference>
<dbReference type="Gene3D" id="1.20.140.100">
    <property type="entry name" value="Dynein heavy chain, N-terminal domain 2"/>
    <property type="match status" value="1"/>
</dbReference>
<dbReference type="InterPro" id="IPR041589">
    <property type="entry name" value="DNAH3_AAA_lid_1"/>
</dbReference>
<dbReference type="FunFam" id="3.20.180.20:FF:000001">
    <property type="entry name" value="Dynein axonemal heavy chain 5"/>
    <property type="match status" value="1"/>
</dbReference>
<evidence type="ECO:0000259" key="16">
    <source>
        <dbReference type="Pfam" id="PF08393"/>
    </source>
</evidence>
<name>A0A1V4J8S3_PATFA</name>
<keyword evidence="8" id="KW-0243">Dynein</keyword>
<dbReference type="FunFam" id="3.40.50.300:FF:001221">
    <property type="entry name" value="Axonemal dynein heavy chain 8"/>
    <property type="match status" value="1"/>
</dbReference>
<comment type="caution">
    <text evidence="22">The sequence shown here is derived from an EMBL/GenBank/DDBJ whole genome shotgun (WGS) entry which is preliminary data.</text>
</comment>
<dbReference type="GO" id="GO:0005524">
    <property type="term" value="F:ATP binding"/>
    <property type="evidence" value="ECO:0007669"/>
    <property type="project" value="UniProtKB-KW"/>
</dbReference>
<comment type="subcellular location">
    <subcellularLocation>
        <location evidence="1">Cytoplasm</location>
        <location evidence="1">Cytoskeleton</location>
        <location evidence="1">Cilium axoneme</location>
    </subcellularLocation>
</comment>